<gene>
    <name evidence="3" type="ORF">GYMLUDRAFT_265623</name>
</gene>
<proteinExistence type="predicted"/>
<dbReference type="OrthoDB" id="2878720at2759"/>
<accession>A0A0D0AP09</accession>
<evidence type="ECO:0000259" key="2">
    <source>
        <dbReference type="Pfam" id="PF12937"/>
    </source>
</evidence>
<keyword evidence="4" id="KW-1185">Reference proteome</keyword>
<dbReference type="SUPFAM" id="SSF52047">
    <property type="entry name" value="RNI-like"/>
    <property type="match status" value="1"/>
</dbReference>
<feature type="domain" description="F-box" evidence="2">
    <location>
        <begin position="68"/>
        <end position="122"/>
    </location>
</feature>
<sequence>MAMLRKGVAICGPILSNVSQTLKEAKADMQDYKLQLERLEGRSRFECTRYERLKVYTSGLASLLSLVRRLPVELLMRIFALACAENDLRYHSCGTALVIASVCSRWRGVALNCPELWSQLTLDLTAEYQYDERYDSVMTEVAILYLKQSSHHPLSLMFEGSPWTYSMEGCGNHPVLKKLCDESMQWKHVSFSMPEFRVEEFPAWMDLQLPMLESLTMRLDKEEDSMTLGFMVQNAPNLRLIWTSNVYLVWDDMLAVDLHELQYDLNVRNFYDVVSQFSNLRRLHVGNLLPPSVWNSLKVSIPVELLNVEELLVDFKVSDITASNNYLCCLLSLLTLPKLQVLLLKEGSEQDERAAFGEMANFLIQSQCSLEVLTIGNIKMLDEETVVILRLAPNLRELTVEDHRHRGNIITVAFLHSLHASRRSSIQTSGSFLVQGLNRLKLVLKRPNADLSAFVDAVVSQSGLYGEAQASSGVTMLTSVELWLSNQEGPVVGNILEPLRQLESISMRIVVKRRGENEYLV</sequence>
<evidence type="ECO:0000313" key="3">
    <source>
        <dbReference type="EMBL" id="KIK51975.1"/>
    </source>
</evidence>
<organism evidence="3 4">
    <name type="scientific">Collybiopsis luxurians FD-317 M1</name>
    <dbReference type="NCBI Taxonomy" id="944289"/>
    <lineage>
        <taxon>Eukaryota</taxon>
        <taxon>Fungi</taxon>
        <taxon>Dikarya</taxon>
        <taxon>Basidiomycota</taxon>
        <taxon>Agaricomycotina</taxon>
        <taxon>Agaricomycetes</taxon>
        <taxon>Agaricomycetidae</taxon>
        <taxon>Agaricales</taxon>
        <taxon>Marasmiineae</taxon>
        <taxon>Omphalotaceae</taxon>
        <taxon>Collybiopsis</taxon>
        <taxon>Collybiopsis luxurians</taxon>
    </lineage>
</organism>
<feature type="coiled-coil region" evidence="1">
    <location>
        <begin position="15"/>
        <end position="42"/>
    </location>
</feature>
<dbReference type="Gene3D" id="3.80.10.10">
    <property type="entry name" value="Ribonuclease Inhibitor"/>
    <property type="match status" value="1"/>
</dbReference>
<dbReference type="Pfam" id="PF12937">
    <property type="entry name" value="F-box-like"/>
    <property type="match status" value="1"/>
</dbReference>
<dbReference type="EMBL" id="KN834850">
    <property type="protein sequence ID" value="KIK51975.1"/>
    <property type="molecule type" value="Genomic_DNA"/>
</dbReference>
<reference evidence="3 4" key="1">
    <citation type="submission" date="2014-04" db="EMBL/GenBank/DDBJ databases">
        <title>Evolutionary Origins and Diversification of the Mycorrhizal Mutualists.</title>
        <authorList>
            <consortium name="DOE Joint Genome Institute"/>
            <consortium name="Mycorrhizal Genomics Consortium"/>
            <person name="Kohler A."/>
            <person name="Kuo A."/>
            <person name="Nagy L.G."/>
            <person name="Floudas D."/>
            <person name="Copeland A."/>
            <person name="Barry K.W."/>
            <person name="Cichocki N."/>
            <person name="Veneault-Fourrey C."/>
            <person name="LaButti K."/>
            <person name="Lindquist E.A."/>
            <person name="Lipzen A."/>
            <person name="Lundell T."/>
            <person name="Morin E."/>
            <person name="Murat C."/>
            <person name="Riley R."/>
            <person name="Ohm R."/>
            <person name="Sun H."/>
            <person name="Tunlid A."/>
            <person name="Henrissat B."/>
            <person name="Grigoriev I.V."/>
            <person name="Hibbett D.S."/>
            <person name="Martin F."/>
        </authorList>
    </citation>
    <scope>NUCLEOTIDE SEQUENCE [LARGE SCALE GENOMIC DNA]</scope>
    <source>
        <strain evidence="3 4">FD-317 M1</strain>
    </source>
</reference>
<dbReference type="Proteomes" id="UP000053593">
    <property type="component" value="Unassembled WGS sequence"/>
</dbReference>
<evidence type="ECO:0000256" key="1">
    <source>
        <dbReference type="SAM" id="Coils"/>
    </source>
</evidence>
<dbReference type="HOGENOM" id="CLU_018544_12_1_1"/>
<protein>
    <recommendedName>
        <fullName evidence="2">F-box domain-containing protein</fullName>
    </recommendedName>
</protein>
<evidence type="ECO:0000313" key="4">
    <source>
        <dbReference type="Proteomes" id="UP000053593"/>
    </source>
</evidence>
<dbReference type="AlphaFoldDB" id="A0A0D0AP09"/>
<keyword evidence="1" id="KW-0175">Coiled coil</keyword>
<name>A0A0D0AP09_9AGAR</name>
<dbReference type="InterPro" id="IPR001810">
    <property type="entry name" value="F-box_dom"/>
</dbReference>
<dbReference type="InterPro" id="IPR032675">
    <property type="entry name" value="LRR_dom_sf"/>
</dbReference>
<dbReference type="Gene3D" id="1.20.1280.50">
    <property type="match status" value="1"/>
</dbReference>